<keyword evidence="2" id="KW-1185">Reference proteome</keyword>
<dbReference type="RefSeq" id="WP_319952207.1">
    <property type="nucleotide sequence ID" value="NZ_JAXAVX010000001.1"/>
</dbReference>
<reference evidence="1 2" key="1">
    <citation type="submission" date="2023-11" db="EMBL/GenBank/DDBJ databases">
        <authorList>
            <person name="Xu M."/>
            <person name="Jiang T."/>
        </authorList>
    </citation>
    <scope>NUCLEOTIDE SEQUENCE [LARGE SCALE GENOMIC DNA]</scope>
    <source>
        <strain evidence="1 2">SD</strain>
    </source>
</reference>
<gene>
    <name evidence="1" type="ORF">SK069_00485</name>
</gene>
<evidence type="ECO:0000313" key="1">
    <source>
        <dbReference type="EMBL" id="MDX8150054.1"/>
    </source>
</evidence>
<dbReference type="EMBL" id="JAXAVX010000001">
    <property type="protein sequence ID" value="MDX8150054.1"/>
    <property type="molecule type" value="Genomic_DNA"/>
</dbReference>
<accession>A0ABU4VE58</accession>
<sequence length="140" mass="14285">MRPAAGHRPGHPPPGEHDGAAAAVEEALRSAGVAAHRPAPGEWGLTVPCAGLPLHVGLALRGGLLRAQAEACAPGRVDPGWLLHRNRRDLRLVRFATSAAGAVWVQGDLPADGVRAAAVDELLGRLLDAAAAVRAVAAHA</sequence>
<dbReference type="Proteomes" id="UP001277761">
    <property type="component" value="Unassembled WGS sequence"/>
</dbReference>
<proteinExistence type="predicted"/>
<dbReference type="SUPFAM" id="SSF69635">
    <property type="entry name" value="Type III secretory system chaperone-like"/>
    <property type="match status" value="1"/>
</dbReference>
<name>A0ABU4VE58_9ACTN</name>
<evidence type="ECO:0000313" key="2">
    <source>
        <dbReference type="Proteomes" id="UP001277761"/>
    </source>
</evidence>
<protein>
    <recommendedName>
        <fullName evidence="3">YbjN domain-containing protein</fullName>
    </recommendedName>
</protein>
<evidence type="ECO:0008006" key="3">
    <source>
        <dbReference type="Google" id="ProtNLM"/>
    </source>
</evidence>
<organism evidence="1 2">
    <name type="scientific">Patulibacter brassicae</name>
    <dbReference type="NCBI Taxonomy" id="1705717"/>
    <lineage>
        <taxon>Bacteria</taxon>
        <taxon>Bacillati</taxon>
        <taxon>Actinomycetota</taxon>
        <taxon>Thermoleophilia</taxon>
        <taxon>Solirubrobacterales</taxon>
        <taxon>Patulibacteraceae</taxon>
        <taxon>Patulibacter</taxon>
    </lineage>
</organism>
<comment type="caution">
    <text evidence="1">The sequence shown here is derived from an EMBL/GenBank/DDBJ whole genome shotgun (WGS) entry which is preliminary data.</text>
</comment>